<dbReference type="Proteomes" id="UP000551709">
    <property type="component" value="Chromosome"/>
</dbReference>
<dbReference type="RefSeq" id="WP_166054843.1">
    <property type="nucleotide sequence ID" value="NZ_CP096255.1"/>
</dbReference>
<reference evidence="2" key="1">
    <citation type="journal article" date="2017" name="Syst. Appl. Microbiol.">
        <title>Soybeans inoculated with root zone soils of Canadian native legumes harbour diverse and novel Bradyrhizobium spp. that possess agricultural potential.</title>
        <authorList>
            <person name="Bromfield E.S.P."/>
            <person name="Cloutier S."/>
            <person name="Tambong J.T."/>
            <person name="Tran Thi T.V."/>
        </authorList>
    </citation>
    <scope>NUCLEOTIDE SEQUENCE</scope>
    <source>
        <strain evidence="2">1S5</strain>
    </source>
</reference>
<protein>
    <submittedName>
        <fullName evidence="2">Uncharacterized protein</fullName>
    </submittedName>
</protein>
<name>A0A8T5V6R6_9BRAD</name>
<feature type="region of interest" description="Disordered" evidence="1">
    <location>
        <begin position="1"/>
        <end position="34"/>
    </location>
</feature>
<reference evidence="2" key="2">
    <citation type="submission" date="2022-04" db="EMBL/GenBank/DDBJ databases">
        <authorList>
            <person name="Bromfield E.S.P."/>
            <person name="Cloutier S."/>
        </authorList>
    </citation>
    <scope>NUCLEOTIDE SEQUENCE</scope>
    <source>
        <strain evidence="2">1S5</strain>
    </source>
</reference>
<dbReference type="AlphaFoldDB" id="A0A8T5V6R6"/>
<evidence type="ECO:0000313" key="2">
    <source>
        <dbReference type="EMBL" id="UPT88242.1"/>
    </source>
</evidence>
<sequence length="319" mass="35432">MSQKSARLTVADTLDHSQGARMSESIKPEDEKENTSAQLSIAANLVLSSEHREALQKMQSEWVRVVKQFSEGYRAFAEALMPRAFELREQINAFSRHIAPFLAQLKEVAEKAPPAYRNALLLLGENGWYMDLEMSLAAPLDLGRALKNGDIEHAENALVTYFEARVDQIERFLVEAHPRRAKVLTSAFAAHKAGQFDLSIPVLLAQTDGICRDEAGQYLFMGPRGRERDKRYKGKPGIAVYADEMASDTFLSVVLSPLGEKLPINASESERADGWTALNRHMVLHGESVDYGTKINSLKAISLINYVASSLKLIERGAT</sequence>
<proteinExistence type="predicted"/>
<feature type="compositionally biased region" description="Basic and acidic residues" evidence="1">
    <location>
        <begin position="24"/>
        <end position="34"/>
    </location>
</feature>
<evidence type="ECO:0000256" key="1">
    <source>
        <dbReference type="SAM" id="MobiDB-lite"/>
    </source>
</evidence>
<organism evidence="2 3">
    <name type="scientific">Bradyrhizobium barranii subsp. apii</name>
    <dbReference type="NCBI Taxonomy" id="2819348"/>
    <lineage>
        <taxon>Bacteria</taxon>
        <taxon>Pseudomonadati</taxon>
        <taxon>Pseudomonadota</taxon>
        <taxon>Alphaproteobacteria</taxon>
        <taxon>Hyphomicrobiales</taxon>
        <taxon>Nitrobacteraceae</taxon>
        <taxon>Bradyrhizobium</taxon>
        <taxon>Bradyrhizobium barranii</taxon>
    </lineage>
</organism>
<accession>A0A8T5V6R6</accession>
<dbReference type="EMBL" id="CP096255">
    <property type="protein sequence ID" value="UPT88242.1"/>
    <property type="molecule type" value="Genomic_DNA"/>
</dbReference>
<evidence type="ECO:0000313" key="3">
    <source>
        <dbReference type="Proteomes" id="UP000551709"/>
    </source>
</evidence>
<gene>
    <name evidence="2" type="ORF">HAP41_0000003600</name>
</gene>